<dbReference type="Pfam" id="PF00196">
    <property type="entry name" value="GerE"/>
    <property type="match status" value="1"/>
</dbReference>
<dbReference type="Proteomes" id="UP000468928">
    <property type="component" value="Unassembled WGS sequence"/>
</dbReference>
<evidence type="ECO:0000313" key="5">
    <source>
        <dbReference type="Proteomes" id="UP000470876"/>
    </source>
</evidence>
<reference evidence="4 5" key="1">
    <citation type="submission" date="2020-01" db="EMBL/GenBank/DDBJ databases">
        <title>Genetics and antimicrobial susceptibilities of Nocardia species isolated from the soil; a comparison with species isolated from humans.</title>
        <authorList>
            <person name="Carrasco G."/>
            <person name="Monzon S."/>
            <person name="Sansegundo M."/>
            <person name="Garcia E."/>
            <person name="Garrido N."/>
            <person name="Medina M.J."/>
            <person name="Villalon P."/>
            <person name="Ramirez-Arocha A.C."/>
            <person name="Jimenez P."/>
            <person name="Cuesta I."/>
            <person name="Valdezate S."/>
        </authorList>
    </citation>
    <scope>NUCLEOTIDE SEQUENCE [LARGE SCALE GENOMIC DNA]</scope>
    <source>
        <strain evidence="2 4">CNM20110639</strain>
        <strain evidence="3 5">CNM20110649</strain>
    </source>
</reference>
<feature type="domain" description="HTH luxR-type" evidence="1">
    <location>
        <begin position="1"/>
        <end position="52"/>
    </location>
</feature>
<protein>
    <recommendedName>
        <fullName evidence="1">HTH luxR-type domain-containing protein</fullName>
    </recommendedName>
</protein>
<dbReference type="GO" id="GO:0006355">
    <property type="term" value="P:regulation of DNA-templated transcription"/>
    <property type="evidence" value="ECO:0007669"/>
    <property type="project" value="InterPro"/>
</dbReference>
<gene>
    <name evidence="2" type="ORF">GV789_09785</name>
    <name evidence="3" type="ORF">GV794_19605</name>
</gene>
<dbReference type="Gene3D" id="1.10.10.10">
    <property type="entry name" value="Winged helix-like DNA-binding domain superfamily/Winged helix DNA-binding domain"/>
    <property type="match status" value="1"/>
</dbReference>
<dbReference type="InterPro" id="IPR016032">
    <property type="entry name" value="Sig_transdc_resp-reg_C-effctor"/>
</dbReference>
<dbReference type="InterPro" id="IPR036388">
    <property type="entry name" value="WH-like_DNA-bd_sf"/>
</dbReference>
<accession>A0A6P1D5B5</accession>
<dbReference type="AlphaFoldDB" id="A0A6P1D5B5"/>
<evidence type="ECO:0000313" key="2">
    <source>
        <dbReference type="EMBL" id="NEW44739.1"/>
    </source>
</evidence>
<evidence type="ECO:0000313" key="3">
    <source>
        <dbReference type="EMBL" id="NEW57845.1"/>
    </source>
</evidence>
<comment type="caution">
    <text evidence="2">The sequence shown here is derived from an EMBL/GenBank/DDBJ whole genome shotgun (WGS) entry which is preliminary data.</text>
</comment>
<evidence type="ECO:0000259" key="1">
    <source>
        <dbReference type="PROSITE" id="PS50043"/>
    </source>
</evidence>
<proteinExistence type="predicted"/>
<name>A0A6P1D5B5_9NOCA</name>
<dbReference type="EMBL" id="JAAGUX010000038">
    <property type="protein sequence ID" value="NEW57845.1"/>
    <property type="molecule type" value="Genomic_DNA"/>
</dbReference>
<evidence type="ECO:0000313" key="4">
    <source>
        <dbReference type="Proteomes" id="UP000468928"/>
    </source>
</evidence>
<sequence length="58" mass="6441">MLRRIARGMTNMEIAADLGVPKPTLRSRLASIARKLGTSDRHQMVAVWEHSADEGTHT</sequence>
<dbReference type="Proteomes" id="UP000470876">
    <property type="component" value="Unassembled WGS sequence"/>
</dbReference>
<dbReference type="GO" id="GO:0003677">
    <property type="term" value="F:DNA binding"/>
    <property type="evidence" value="ECO:0007669"/>
    <property type="project" value="InterPro"/>
</dbReference>
<dbReference type="SUPFAM" id="SSF46894">
    <property type="entry name" value="C-terminal effector domain of the bipartite response regulators"/>
    <property type="match status" value="1"/>
</dbReference>
<dbReference type="PROSITE" id="PS00622">
    <property type="entry name" value="HTH_LUXR_1"/>
    <property type="match status" value="1"/>
</dbReference>
<organism evidence="2 4">
    <name type="scientific">Nocardia cyriacigeorgica</name>
    <dbReference type="NCBI Taxonomy" id="135487"/>
    <lineage>
        <taxon>Bacteria</taxon>
        <taxon>Bacillati</taxon>
        <taxon>Actinomycetota</taxon>
        <taxon>Actinomycetes</taxon>
        <taxon>Mycobacteriales</taxon>
        <taxon>Nocardiaceae</taxon>
        <taxon>Nocardia</taxon>
    </lineage>
</organism>
<dbReference type="InterPro" id="IPR000792">
    <property type="entry name" value="Tscrpt_reg_LuxR_C"/>
</dbReference>
<dbReference type="EMBL" id="JAAGUZ010000021">
    <property type="protein sequence ID" value="NEW44739.1"/>
    <property type="molecule type" value="Genomic_DNA"/>
</dbReference>
<dbReference type="PROSITE" id="PS50043">
    <property type="entry name" value="HTH_LUXR_2"/>
    <property type="match status" value="1"/>
</dbReference>
<keyword evidence="5" id="KW-1185">Reference proteome</keyword>